<accession>A0A1D6I6W8</accession>
<reference evidence="1" key="1">
    <citation type="submission" date="2015-12" db="EMBL/GenBank/DDBJ databases">
        <title>Update maize B73 reference genome by single molecule sequencing technologies.</title>
        <authorList>
            <consortium name="Maize Genome Sequencing Project"/>
            <person name="Ware D."/>
        </authorList>
    </citation>
    <scope>NUCLEOTIDE SEQUENCE [LARGE SCALE GENOMIC DNA]</scope>
    <source>
        <tissue evidence="1">Seedling</tissue>
    </source>
</reference>
<evidence type="ECO:0000313" key="1">
    <source>
        <dbReference type="EMBL" id="ONM55814.1"/>
    </source>
</evidence>
<proteinExistence type="predicted"/>
<dbReference type="OMA" id="FNDRWRA"/>
<dbReference type="AlphaFoldDB" id="A0A1D6I6W8"/>
<dbReference type="EMBL" id="CM007650">
    <property type="protein sequence ID" value="ONM55814.1"/>
    <property type="molecule type" value="Genomic_DNA"/>
</dbReference>
<organism evidence="1">
    <name type="scientific">Zea mays</name>
    <name type="common">Maize</name>
    <dbReference type="NCBI Taxonomy" id="4577"/>
    <lineage>
        <taxon>Eukaryota</taxon>
        <taxon>Viridiplantae</taxon>
        <taxon>Streptophyta</taxon>
        <taxon>Embryophyta</taxon>
        <taxon>Tracheophyta</taxon>
        <taxon>Spermatophyta</taxon>
        <taxon>Magnoliopsida</taxon>
        <taxon>Liliopsida</taxon>
        <taxon>Poales</taxon>
        <taxon>Poaceae</taxon>
        <taxon>PACMAD clade</taxon>
        <taxon>Panicoideae</taxon>
        <taxon>Andropogonodae</taxon>
        <taxon>Andropogoneae</taxon>
        <taxon>Tripsacinae</taxon>
        <taxon>Zea</taxon>
    </lineage>
</organism>
<gene>
    <name evidence="1" type="ORF">ZEAMMB73_Zm00001d020922</name>
</gene>
<dbReference type="ExpressionAtlas" id="A0A1D6I6W8">
    <property type="expression patterns" value="baseline and differential"/>
</dbReference>
<protein>
    <submittedName>
        <fullName evidence="1">OsFBX59-F-box domain containing protein expressed</fullName>
    </submittedName>
</protein>
<dbReference type="InParanoid" id="A0A1D6I6W8"/>
<sequence length="130" mass="15142">MDGLPRELCLKIFHLLDHQSLASSPQGLTRSLKLWHPNTELEAPVLASQTFFSKLFNDRWRADATAFYAPEGSKSWKDVFAVQDRCDRYGLIIREGKDYYLIYQGEIQRYLDNQKFAMTSFLTKKNCQAQ</sequence>
<dbReference type="STRING" id="4577.A0A1D6I6W8"/>
<name>A0A1D6I6W8_MAIZE</name>
<feature type="non-terminal residue" evidence="1">
    <location>
        <position position="130"/>
    </location>
</feature>